<name>A0A9Y2IHE3_9PSEU</name>
<gene>
    <name evidence="1" type="ORF">QRX50_44730</name>
</gene>
<keyword evidence="2" id="KW-1185">Reference proteome</keyword>
<reference evidence="1 2" key="1">
    <citation type="submission" date="2023-06" db="EMBL/GenBank/DDBJ databases">
        <authorList>
            <person name="Oyuntsetseg B."/>
            <person name="Kim S.B."/>
        </authorList>
    </citation>
    <scope>NUCLEOTIDE SEQUENCE [LARGE SCALE GENOMIC DNA]</scope>
    <source>
        <strain evidence="1 2">2-15</strain>
    </source>
</reference>
<accession>A0A9Y2IHE3</accession>
<organism evidence="1 2">
    <name type="scientific">Amycolatopsis carbonis</name>
    <dbReference type="NCBI Taxonomy" id="715471"/>
    <lineage>
        <taxon>Bacteria</taxon>
        <taxon>Bacillati</taxon>
        <taxon>Actinomycetota</taxon>
        <taxon>Actinomycetes</taxon>
        <taxon>Pseudonocardiales</taxon>
        <taxon>Pseudonocardiaceae</taxon>
        <taxon>Amycolatopsis</taxon>
    </lineage>
</organism>
<proteinExistence type="predicted"/>
<dbReference type="EMBL" id="CP127294">
    <property type="protein sequence ID" value="WIX78388.1"/>
    <property type="molecule type" value="Genomic_DNA"/>
</dbReference>
<protein>
    <submittedName>
        <fullName evidence="1">Uncharacterized protein</fullName>
    </submittedName>
</protein>
<dbReference type="RefSeq" id="WP_285969106.1">
    <property type="nucleotide sequence ID" value="NZ_CP127294.1"/>
</dbReference>
<sequence length="69" mass="7952">MSYQLLDAMSAEVAYREEQLRKAGRDARMTKQSRVVRWLRAHRVTSVTVPAQERRTAAQVATRADHLAR</sequence>
<dbReference type="Proteomes" id="UP001236014">
    <property type="component" value="Chromosome"/>
</dbReference>
<dbReference type="AlphaFoldDB" id="A0A9Y2IHE3"/>
<evidence type="ECO:0000313" key="2">
    <source>
        <dbReference type="Proteomes" id="UP001236014"/>
    </source>
</evidence>
<evidence type="ECO:0000313" key="1">
    <source>
        <dbReference type="EMBL" id="WIX78388.1"/>
    </source>
</evidence>
<dbReference type="KEGG" id="acab:QRX50_44730"/>